<evidence type="ECO:0000313" key="1">
    <source>
        <dbReference type="EMBL" id="MBB3327860.1"/>
    </source>
</evidence>
<comment type="caution">
    <text evidence="1">The sequence shown here is derived from an EMBL/GenBank/DDBJ whole genome shotgun (WGS) entry which is preliminary data.</text>
</comment>
<evidence type="ECO:0000313" key="2">
    <source>
        <dbReference type="Proteomes" id="UP000565572"/>
    </source>
</evidence>
<dbReference type="AlphaFoldDB" id="A0A7W5P7S8"/>
<dbReference type="RefSeq" id="WP_183339358.1">
    <property type="nucleotide sequence ID" value="NZ_JACHZG010000001.1"/>
</dbReference>
<proteinExistence type="predicted"/>
<dbReference type="EMBL" id="JACHZG010000001">
    <property type="protein sequence ID" value="MBB3327860.1"/>
    <property type="molecule type" value="Genomic_DNA"/>
</dbReference>
<dbReference type="Proteomes" id="UP000565572">
    <property type="component" value="Unassembled WGS sequence"/>
</dbReference>
<organism evidence="1 2">
    <name type="scientific">Microlunatus antarcticus</name>
    <dbReference type="NCBI Taxonomy" id="53388"/>
    <lineage>
        <taxon>Bacteria</taxon>
        <taxon>Bacillati</taxon>
        <taxon>Actinomycetota</taxon>
        <taxon>Actinomycetes</taxon>
        <taxon>Propionibacteriales</taxon>
        <taxon>Propionibacteriaceae</taxon>
        <taxon>Microlunatus</taxon>
    </lineage>
</organism>
<protein>
    <submittedName>
        <fullName evidence="1">Uncharacterized protein</fullName>
    </submittedName>
</protein>
<sequence length="71" mass="7602">MSDQIELFAVPTPTRTDPGRCRVPTRFGSVKPCGRTAEGTAAEWTAPLDPAARLGSCQECADVFGLVFTPF</sequence>
<accession>A0A7W5P7S8</accession>
<keyword evidence="2" id="KW-1185">Reference proteome</keyword>
<name>A0A7W5P7S8_9ACTN</name>
<gene>
    <name evidence="1" type="ORF">FHX39_002804</name>
</gene>
<reference evidence="1 2" key="1">
    <citation type="submission" date="2020-08" db="EMBL/GenBank/DDBJ databases">
        <title>Sequencing the genomes of 1000 actinobacteria strains.</title>
        <authorList>
            <person name="Klenk H.-P."/>
        </authorList>
    </citation>
    <scope>NUCLEOTIDE SEQUENCE [LARGE SCALE GENOMIC DNA]</scope>
    <source>
        <strain evidence="1 2">DSM 11053</strain>
    </source>
</reference>